<evidence type="ECO:0000313" key="2">
    <source>
        <dbReference type="Proteomes" id="UP000317257"/>
    </source>
</evidence>
<comment type="caution">
    <text evidence="1">The sequence shown here is derived from an EMBL/GenBank/DDBJ whole genome shotgun (WGS) entry which is preliminary data.</text>
</comment>
<proteinExistence type="predicted"/>
<name>A0A5C6GP52_METRR</name>
<protein>
    <submittedName>
        <fullName evidence="1">Uncharacterized protein</fullName>
    </submittedName>
</protein>
<evidence type="ECO:0000313" key="1">
    <source>
        <dbReference type="EMBL" id="TWU78774.1"/>
    </source>
</evidence>
<dbReference type="AlphaFoldDB" id="A0A5C6GP52"/>
<reference evidence="2" key="1">
    <citation type="submission" date="2018-12" db="EMBL/GenBank/DDBJ databases">
        <title>The complete genome of Metarhizium rileyi, a key fungal pathogen of Lepidoptera.</title>
        <authorList>
            <person name="Binneck E."/>
            <person name="Lastra C.C.L."/>
            <person name="Sosa-Gomez D.R."/>
        </authorList>
    </citation>
    <scope>NUCLEOTIDE SEQUENCE [LARGE SCALE GENOMIC DNA]</scope>
    <source>
        <strain evidence="2">Cep018-CH2</strain>
    </source>
</reference>
<organism evidence="1 2">
    <name type="scientific">Metarhizium rileyi (strain RCEF 4871)</name>
    <name type="common">Nomuraea rileyi</name>
    <dbReference type="NCBI Taxonomy" id="1649241"/>
    <lineage>
        <taxon>Eukaryota</taxon>
        <taxon>Fungi</taxon>
        <taxon>Dikarya</taxon>
        <taxon>Ascomycota</taxon>
        <taxon>Pezizomycotina</taxon>
        <taxon>Sordariomycetes</taxon>
        <taxon>Hypocreomycetidae</taxon>
        <taxon>Hypocreales</taxon>
        <taxon>Clavicipitaceae</taxon>
        <taxon>Metarhizium</taxon>
    </lineage>
</organism>
<gene>
    <name evidence="1" type="ORF">ED733_006904</name>
</gene>
<sequence length="251" mass="27961">MAENASRKIWVQTASEHYLPGGLLELGQILTSPLDPESALMTCTTTPFPEQPNRYLITYTNRILPVHNISKTRYEARVKENTGELAAVFLSRNQVGSQECRADFEIYFKNLYVDTFEADISYVKTLMYNCTMNTTNDWLEKRRRLYVVTGLFIAEAPVLSSISDGSCGHDKGGVTGDESQAAASDCPGVPSIYIGIGKTDKPYIFAYRLHEVFWKPCPSLEDSPCEGESFEVQAVADEPFDGSGYDTDLMS</sequence>
<dbReference type="Proteomes" id="UP000317257">
    <property type="component" value="Unassembled WGS sequence"/>
</dbReference>
<accession>A0A5C6GP52</accession>
<dbReference type="EMBL" id="SBHS01000001">
    <property type="protein sequence ID" value="TWU78774.1"/>
    <property type="molecule type" value="Genomic_DNA"/>
</dbReference>